<organism evidence="2 3">
    <name type="scientific">Hoylesella buccalis DNF00853</name>
    <dbReference type="NCBI Taxonomy" id="1401074"/>
    <lineage>
        <taxon>Bacteria</taxon>
        <taxon>Pseudomonadati</taxon>
        <taxon>Bacteroidota</taxon>
        <taxon>Bacteroidia</taxon>
        <taxon>Bacteroidales</taxon>
        <taxon>Prevotellaceae</taxon>
        <taxon>Hoylesella</taxon>
    </lineage>
</organism>
<name>A0A096AUD4_9BACT</name>
<keyword evidence="1" id="KW-1133">Transmembrane helix</keyword>
<dbReference type="AlphaFoldDB" id="A0A096AUD4"/>
<evidence type="ECO:0000313" key="2">
    <source>
        <dbReference type="EMBL" id="KGF34232.1"/>
    </source>
</evidence>
<dbReference type="Proteomes" id="UP000029556">
    <property type="component" value="Unassembled WGS sequence"/>
</dbReference>
<evidence type="ECO:0000256" key="1">
    <source>
        <dbReference type="SAM" id="Phobius"/>
    </source>
</evidence>
<dbReference type="RefSeq" id="WP_023058486.1">
    <property type="nucleotide sequence ID" value="NZ_JRNN01000072.1"/>
</dbReference>
<dbReference type="GeneID" id="97998169"/>
<keyword evidence="1" id="KW-0472">Membrane</keyword>
<reference evidence="2 3" key="1">
    <citation type="submission" date="2014-07" db="EMBL/GenBank/DDBJ databases">
        <authorList>
            <person name="McCorrison J."/>
            <person name="Sanka R."/>
            <person name="Torralba M."/>
            <person name="Gillis M."/>
            <person name="Haft D.H."/>
            <person name="Methe B."/>
            <person name="Sutton G."/>
            <person name="Nelson K.E."/>
        </authorList>
    </citation>
    <scope>NUCLEOTIDE SEQUENCE [LARGE SCALE GENOMIC DNA]</scope>
    <source>
        <strain evidence="2 3">DNF00853</strain>
    </source>
</reference>
<sequence length="195" mass="22583">MKQTFFILLLVGLAYLGSVQVVRFLYDLYRKAKRLYQDLRLFFKERGKDKVVVTIRIPKREFVQEENVLLAELPITPEEEDEENSKPVLSSELLDMESEEEYVQVEFEGESHSLSESITAKELHHMGSVLSRKEVPIEEEVKAAETICKLHDSPMLQEIEKVAGGRIHELLERVMNQAHKAVQSGNFDYSKFIKI</sequence>
<protein>
    <submittedName>
        <fullName evidence="2">Uncharacterized protein</fullName>
    </submittedName>
</protein>
<dbReference type="EMBL" id="JRNN01000072">
    <property type="protein sequence ID" value="KGF34232.1"/>
    <property type="molecule type" value="Genomic_DNA"/>
</dbReference>
<gene>
    <name evidence="2" type="ORF">HMPREF2137_08435</name>
</gene>
<proteinExistence type="predicted"/>
<keyword evidence="1" id="KW-0812">Transmembrane</keyword>
<comment type="caution">
    <text evidence="2">The sequence shown here is derived from an EMBL/GenBank/DDBJ whole genome shotgun (WGS) entry which is preliminary data.</text>
</comment>
<evidence type="ECO:0000313" key="3">
    <source>
        <dbReference type="Proteomes" id="UP000029556"/>
    </source>
</evidence>
<accession>A0A096AUD4</accession>
<dbReference type="OrthoDB" id="1014341at2"/>
<feature type="transmembrane region" description="Helical" evidence="1">
    <location>
        <begin position="6"/>
        <end position="26"/>
    </location>
</feature>